<sequence>MSDYLVVKILDTNSFTLPNTLIYGEVELRSASTDSAAELIILKESAEDNKLDFAKYSYTARISTIVHSDTTREAEQQATDRFSSVLDLIMIKFPTSNVELSQIGFIKNLESGETIPIKKWEFSPSLSFVVSHGNIQRIDPMNFILSQKTELSERFLKSLYWARHSHHENNKQLKILFSWFALEALLKENEDDYIGSIVCFCLGFPGKRKAHHISQEFMKKIESHPKYFFWLNKLTTEVNNIREFRNHSVHDGFRIVDCPKDTLALYEQIMIYGISRSQQAIQHALLNGISTVTEFKEYLPFIFEETVRISDVHGTIIYSLERVLFDKTI</sequence>
<dbReference type="AlphaFoldDB" id="A0A242U9K2"/>
<evidence type="ECO:0000313" key="2">
    <source>
        <dbReference type="Proteomes" id="UP000195162"/>
    </source>
</evidence>
<protein>
    <submittedName>
        <fullName evidence="1">Uncharacterized protein</fullName>
    </submittedName>
</protein>
<reference evidence="1 2" key="1">
    <citation type="submission" date="2017-05" db="EMBL/GenBank/DDBJ databases">
        <authorList>
            <person name="Song R."/>
            <person name="Chenine A.L."/>
            <person name="Ruprecht R.M."/>
        </authorList>
    </citation>
    <scope>NUCLEOTIDE SEQUENCE [LARGE SCALE GENOMIC DNA]</scope>
    <source>
        <strain evidence="1 2">ARLG1955</strain>
    </source>
</reference>
<dbReference type="EMBL" id="NGIR01000008">
    <property type="protein sequence ID" value="OTU30496.1"/>
    <property type="molecule type" value="Genomic_DNA"/>
</dbReference>
<name>A0A242U9K2_ACIPI</name>
<accession>A0A242U9K2</accession>
<proteinExistence type="predicted"/>
<evidence type="ECO:0000313" key="1">
    <source>
        <dbReference type="EMBL" id="OTU30496.1"/>
    </source>
</evidence>
<comment type="caution">
    <text evidence="1">The sequence shown here is derived from an EMBL/GenBank/DDBJ whole genome shotgun (WGS) entry which is preliminary data.</text>
</comment>
<dbReference type="Proteomes" id="UP000195162">
    <property type="component" value="Unassembled WGS sequence"/>
</dbReference>
<gene>
    <name evidence="1" type="ORF">CAT59_01065</name>
</gene>
<dbReference type="RefSeq" id="WP_086375743.1">
    <property type="nucleotide sequence ID" value="NZ_JADVOL010000002.1"/>
</dbReference>
<organism evidence="1 2">
    <name type="scientific">Acinetobacter pittii</name>
    <name type="common">Acinetobacter genomosp. 3</name>
    <dbReference type="NCBI Taxonomy" id="48296"/>
    <lineage>
        <taxon>Bacteria</taxon>
        <taxon>Pseudomonadati</taxon>
        <taxon>Pseudomonadota</taxon>
        <taxon>Gammaproteobacteria</taxon>
        <taxon>Moraxellales</taxon>
        <taxon>Moraxellaceae</taxon>
        <taxon>Acinetobacter</taxon>
        <taxon>Acinetobacter calcoaceticus/baumannii complex</taxon>
    </lineage>
</organism>